<dbReference type="EMBL" id="BMAU01021323">
    <property type="protein sequence ID" value="GFY13626.1"/>
    <property type="molecule type" value="Genomic_DNA"/>
</dbReference>
<reference evidence="1" key="1">
    <citation type="submission" date="2020-08" db="EMBL/GenBank/DDBJ databases">
        <title>Multicomponent nature underlies the extraordinary mechanical properties of spider dragline silk.</title>
        <authorList>
            <person name="Kono N."/>
            <person name="Nakamura H."/>
            <person name="Mori M."/>
            <person name="Yoshida Y."/>
            <person name="Ohtoshi R."/>
            <person name="Malay A.D."/>
            <person name="Moran D.A.P."/>
            <person name="Tomita M."/>
            <person name="Numata K."/>
            <person name="Arakawa K."/>
        </authorList>
    </citation>
    <scope>NUCLEOTIDE SEQUENCE</scope>
</reference>
<sequence length="82" mass="9371">MWPWLARSYGYELVGCVSWTRAPVPLKTRRVELLMHVKSIEAPSPPAAFSSSQNEVTTDISFTLTMSGFSYRKGEKGNKRFW</sequence>
<accession>A0A8X6SSI5</accession>
<proteinExistence type="predicted"/>
<gene>
    <name evidence="1" type="ORF">TNCV_4959961</name>
</gene>
<organism evidence="1 2">
    <name type="scientific">Trichonephila clavipes</name>
    <name type="common">Golden silk orbweaver</name>
    <name type="synonym">Nephila clavipes</name>
    <dbReference type="NCBI Taxonomy" id="2585209"/>
    <lineage>
        <taxon>Eukaryota</taxon>
        <taxon>Metazoa</taxon>
        <taxon>Ecdysozoa</taxon>
        <taxon>Arthropoda</taxon>
        <taxon>Chelicerata</taxon>
        <taxon>Arachnida</taxon>
        <taxon>Araneae</taxon>
        <taxon>Araneomorphae</taxon>
        <taxon>Entelegynae</taxon>
        <taxon>Araneoidea</taxon>
        <taxon>Nephilidae</taxon>
        <taxon>Trichonephila</taxon>
    </lineage>
</organism>
<dbReference type="AlphaFoldDB" id="A0A8X6SSI5"/>
<evidence type="ECO:0000313" key="2">
    <source>
        <dbReference type="Proteomes" id="UP000887159"/>
    </source>
</evidence>
<comment type="caution">
    <text evidence="1">The sequence shown here is derived from an EMBL/GenBank/DDBJ whole genome shotgun (WGS) entry which is preliminary data.</text>
</comment>
<dbReference type="Proteomes" id="UP000887159">
    <property type="component" value="Unassembled WGS sequence"/>
</dbReference>
<protein>
    <submittedName>
        <fullName evidence="1">Uncharacterized protein</fullName>
    </submittedName>
</protein>
<name>A0A8X6SSI5_TRICX</name>
<keyword evidence="2" id="KW-1185">Reference proteome</keyword>
<evidence type="ECO:0000313" key="1">
    <source>
        <dbReference type="EMBL" id="GFY13626.1"/>
    </source>
</evidence>